<dbReference type="PANTHER" id="PTHR45947">
    <property type="entry name" value="SULFOQUINOVOSYL TRANSFERASE SQD2"/>
    <property type="match status" value="1"/>
</dbReference>
<proteinExistence type="predicted"/>
<dbReference type="Gene3D" id="3.40.50.2000">
    <property type="entry name" value="Glycogen Phosphorylase B"/>
    <property type="match status" value="2"/>
</dbReference>
<dbReference type="CDD" id="cd03801">
    <property type="entry name" value="GT4_PimA-like"/>
    <property type="match status" value="1"/>
</dbReference>
<keyword evidence="1" id="KW-0812">Transmembrane</keyword>
<accession>A0A193SED6</accession>
<feature type="domain" description="Glycosyltransferase subfamily 4-like N-terminal" evidence="3">
    <location>
        <begin position="98"/>
        <end position="170"/>
    </location>
</feature>
<reference evidence="4" key="1">
    <citation type="submission" date="2016-02" db="EMBL/GenBank/DDBJ databases">
        <authorList>
            <person name="Wen L."/>
            <person name="He K."/>
            <person name="Yang H."/>
        </authorList>
    </citation>
    <scope>NUCLEOTIDE SEQUENCE</scope>
    <source>
        <strain evidence="4">175</strain>
    </source>
</reference>
<dbReference type="EMBL" id="LT174578">
    <property type="protein sequence ID" value="CZQ24902.1"/>
    <property type="molecule type" value="Genomic_DNA"/>
</dbReference>
<keyword evidence="1" id="KW-0472">Membrane</keyword>
<sequence length="365" mass="42952">MIIIHEYGEPSHYLGAIYENEFFDKKVKFYEFSTLRLILRSIKRKRYDLARKAVKDFFLLSFAFLFPTILNNKYVIIGMAPLDYRILFFNRILKHAHVTYHSSWLIWDGSKYPKGNKYINKYLKKKWDYFLNNIANSFAVVTETVKEQLIKHMGVHHQKIEVVYHSYDEEVFFARDESETQKKTINVIYVGRFIPNKGISNILELAKENKNINFYFIGKGSEDLKIKDAENKCKNIFNIGYLSDKEKLAYYYNQADFILLPSKRTKDWEELFGMVIIEAMACGCIPICSDHNGPKIILNKTSWHKNLIKEDDYTVEANKLLQRYTNDLVLFNEDKRMAIETAAAYGKKTIAAIWHSVFIKAGRKK</sequence>
<evidence type="ECO:0000256" key="1">
    <source>
        <dbReference type="SAM" id="Phobius"/>
    </source>
</evidence>
<keyword evidence="1" id="KW-1133">Transmembrane helix</keyword>
<reference evidence="4" key="2">
    <citation type="submission" date="2016-06" db="EMBL/GenBank/DDBJ databases">
        <title>Towards a vaccine: An investigation of Klebsiella pneumoniae surface antigens.</title>
        <authorList>
            <person name="Follador R."/>
            <person name="Heinz E."/>
            <person name="Wyres K.L."/>
            <person name="Ellington M.J."/>
            <person name="Kowarik M."/>
            <person name="Holt K.E."/>
            <person name="Thomson N.R."/>
        </authorList>
    </citation>
    <scope>NUCLEOTIDE SEQUENCE</scope>
    <source>
        <strain evidence="4">175</strain>
    </source>
</reference>
<dbReference type="InterPro" id="IPR028098">
    <property type="entry name" value="Glyco_trans_4-like_N"/>
</dbReference>
<dbReference type="GO" id="GO:0016757">
    <property type="term" value="F:glycosyltransferase activity"/>
    <property type="evidence" value="ECO:0007669"/>
    <property type="project" value="InterPro"/>
</dbReference>
<dbReference type="AlphaFoldDB" id="A0A193SED6"/>
<feature type="transmembrane region" description="Helical" evidence="1">
    <location>
        <begin position="53"/>
        <end position="70"/>
    </location>
</feature>
<dbReference type="Pfam" id="PF00534">
    <property type="entry name" value="Glycos_transf_1"/>
    <property type="match status" value="1"/>
</dbReference>
<evidence type="ECO:0000259" key="3">
    <source>
        <dbReference type="Pfam" id="PF13439"/>
    </source>
</evidence>
<dbReference type="SUPFAM" id="SSF53756">
    <property type="entry name" value="UDP-Glycosyltransferase/glycogen phosphorylase"/>
    <property type="match status" value="1"/>
</dbReference>
<dbReference type="InterPro" id="IPR001296">
    <property type="entry name" value="Glyco_trans_1"/>
</dbReference>
<keyword evidence="4" id="KW-0808">Transferase</keyword>
<gene>
    <name evidence="4" type="primary">wcaL</name>
</gene>
<protein>
    <submittedName>
        <fullName evidence="4">Group 1 glycosyl transferase</fullName>
    </submittedName>
</protein>
<evidence type="ECO:0000313" key="4">
    <source>
        <dbReference type="EMBL" id="CZQ24902.1"/>
    </source>
</evidence>
<feature type="domain" description="Glycosyl transferase family 1" evidence="2">
    <location>
        <begin position="175"/>
        <end position="327"/>
    </location>
</feature>
<dbReference type="InterPro" id="IPR050194">
    <property type="entry name" value="Glycosyltransferase_grp1"/>
</dbReference>
<dbReference type="PANTHER" id="PTHR45947:SF3">
    <property type="entry name" value="SULFOQUINOVOSYL TRANSFERASE SQD2"/>
    <property type="match status" value="1"/>
</dbReference>
<dbReference type="Pfam" id="PF13439">
    <property type="entry name" value="Glyco_transf_4"/>
    <property type="match status" value="1"/>
</dbReference>
<dbReference type="RefSeq" id="WP_136516885.1">
    <property type="nucleotide sequence ID" value="NZ_CP055106.1"/>
</dbReference>
<name>A0A193SED6_KLEPN</name>
<evidence type="ECO:0000259" key="2">
    <source>
        <dbReference type="Pfam" id="PF00534"/>
    </source>
</evidence>
<organism evidence="4">
    <name type="scientific">Klebsiella pneumoniae</name>
    <dbReference type="NCBI Taxonomy" id="573"/>
    <lineage>
        <taxon>Bacteria</taxon>
        <taxon>Pseudomonadati</taxon>
        <taxon>Pseudomonadota</taxon>
        <taxon>Gammaproteobacteria</taxon>
        <taxon>Enterobacterales</taxon>
        <taxon>Enterobacteriaceae</taxon>
        <taxon>Klebsiella/Raoultella group</taxon>
        <taxon>Klebsiella</taxon>
        <taxon>Klebsiella pneumoniae complex</taxon>
    </lineage>
</organism>